<dbReference type="STRING" id="76193.A0A0N1II46"/>
<dbReference type="InParanoid" id="A0A0N1II46"/>
<organism evidence="1 2">
    <name type="scientific">Papilio machaon</name>
    <name type="common">Old World swallowtail butterfly</name>
    <dbReference type="NCBI Taxonomy" id="76193"/>
    <lineage>
        <taxon>Eukaryota</taxon>
        <taxon>Metazoa</taxon>
        <taxon>Ecdysozoa</taxon>
        <taxon>Arthropoda</taxon>
        <taxon>Hexapoda</taxon>
        <taxon>Insecta</taxon>
        <taxon>Pterygota</taxon>
        <taxon>Neoptera</taxon>
        <taxon>Endopterygota</taxon>
        <taxon>Lepidoptera</taxon>
        <taxon>Glossata</taxon>
        <taxon>Ditrysia</taxon>
        <taxon>Papilionoidea</taxon>
        <taxon>Papilionidae</taxon>
        <taxon>Papilioninae</taxon>
        <taxon>Papilio</taxon>
    </lineage>
</organism>
<name>A0A0N1II46_PAPMA</name>
<dbReference type="Proteomes" id="UP000053240">
    <property type="component" value="Unassembled WGS sequence"/>
</dbReference>
<protein>
    <submittedName>
        <fullName evidence="1">Uncharacterized protein</fullName>
    </submittedName>
</protein>
<dbReference type="EMBL" id="KQ460366">
    <property type="protein sequence ID" value="KPJ15576.1"/>
    <property type="molecule type" value="Genomic_DNA"/>
</dbReference>
<sequence>MADHILDLSSSLRSLSSTLQLGSGPAKPRYGQLVVPSTAANFGPAYIARLVRVK</sequence>
<dbReference type="AlphaFoldDB" id="A0A0N1II46"/>
<gene>
    <name evidence="1" type="ORF">RR48_04793</name>
</gene>
<keyword evidence="2" id="KW-1185">Reference proteome</keyword>
<proteinExistence type="predicted"/>
<reference evidence="1 2" key="1">
    <citation type="journal article" date="2015" name="Nat. Commun.">
        <title>Outbred genome sequencing and CRISPR/Cas9 gene editing in butterflies.</title>
        <authorList>
            <person name="Li X."/>
            <person name="Fan D."/>
            <person name="Zhang W."/>
            <person name="Liu G."/>
            <person name="Zhang L."/>
            <person name="Zhao L."/>
            <person name="Fang X."/>
            <person name="Chen L."/>
            <person name="Dong Y."/>
            <person name="Chen Y."/>
            <person name="Ding Y."/>
            <person name="Zhao R."/>
            <person name="Feng M."/>
            <person name="Zhu Y."/>
            <person name="Feng Y."/>
            <person name="Jiang X."/>
            <person name="Zhu D."/>
            <person name="Xiang H."/>
            <person name="Feng X."/>
            <person name="Li S."/>
            <person name="Wang J."/>
            <person name="Zhang G."/>
            <person name="Kronforst M.R."/>
            <person name="Wang W."/>
        </authorList>
    </citation>
    <scope>NUCLEOTIDE SEQUENCE [LARGE SCALE GENOMIC DNA]</scope>
    <source>
        <strain evidence="1">Ya'a_city_454_Pm</strain>
        <tissue evidence="1">Whole body</tissue>
    </source>
</reference>
<evidence type="ECO:0000313" key="2">
    <source>
        <dbReference type="Proteomes" id="UP000053240"/>
    </source>
</evidence>
<accession>A0A0N1II46</accession>
<evidence type="ECO:0000313" key="1">
    <source>
        <dbReference type="EMBL" id="KPJ15576.1"/>
    </source>
</evidence>